<evidence type="ECO:0000259" key="1">
    <source>
        <dbReference type="Pfam" id="PF13449"/>
    </source>
</evidence>
<keyword evidence="3" id="KW-1185">Reference proteome</keyword>
<dbReference type="OrthoDB" id="2150742at2759"/>
<dbReference type="RefSeq" id="XP_016612409.1">
    <property type="nucleotide sequence ID" value="XM_016748436.1"/>
</dbReference>
<reference evidence="2 3" key="1">
    <citation type="submission" date="2009-08" db="EMBL/GenBank/DDBJ databases">
        <title>The Genome Sequence of Spizellomyces punctatus strain DAOM BR117.</title>
        <authorList>
            <consortium name="The Broad Institute Genome Sequencing Platform"/>
            <person name="Russ C."/>
            <person name="Cuomo C."/>
            <person name="Shea T."/>
            <person name="Young S.K."/>
            <person name="Zeng Q."/>
            <person name="Koehrsen M."/>
            <person name="Haas B."/>
            <person name="Borodovsky M."/>
            <person name="Guigo R."/>
            <person name="Alvarado L."/>
            <person name="Berlin A."/>
            <person name="Bochicchio J."/>
            <person name="Borenstein D."/>
            <person name="Chapman S."/>
            <person name="Chen Z."/>
            <person name="Engels R."/>
            <person name="Freedman E."/>
            <person name="Gellesch M."/>
            <person name="Goldberg J."/>
            <person name="Griggs A."/>
            <person name="Gujja S."/>
            <person name="Heiman D."/>
            <person name="Hepburn T."/>
            <person name="Howarth C."/>
            <person name="Jen D."/>
            <person name="Larson L."/>
            <person name="Lewis B."/>
            <person name="Mehta T."/>
            <person name="Park D."/>
            <person name="Pearson M."/>
            <person name="Roberts A."/>
            <person name="Saif S."/>
            <person name="Shenoy N."/>
            <person name="Sisk P."/>
            <person name="Stolte C."/>
            <person name="Sykes S."/>
            <person name="Thomson T."/>
            <person name="Walk T."/>
            <person name="White J."/>
            <person name="Yandava C."/>
            <person name="Burger G."/>
            <person name="Gray M.W."/>
            <person name="Holland P.W.H."/>
            <person name="King N."/>
            <person name="Lang F.B.F."/>
            <person name="Roger A.J."/>
            <person name="Ruiz-Trillo I."/>
            <person name="Lander E."/>
            <person name="Nusbaum C."/>
        </authorList>
    </citation>
    <scope>NUCLEOTIDE SEQUENCE [LARGE SCALE GENOMIC DNA]</scope>
    <source>
        <strain evidence="2 3">DAOM BR117</strain>
    </source>
</reference>
<feature type="domain" description="Phytase-like" evidence="1">
    <location>
        <begin position="70"/>
        <end position="190"/>
    </location>
</feature>
<dbReference type="SUPFAM" id="SSF75011">
    <property type="entry name" value="3-carboxy-cis,cis-mucoante lactonizing enzyme"/>
    <property type="match status" value="1"/>
</dbReference>
<dbReference type="GeneID" id="27683851"/>
<name>A0A0L0HTY6_SPIPD</name>
<evidence type="ECO:0000313" key="3">
    <source>
        <dbReference type="Proteomes" id="UP000053201"/>
    </source>
</evidence>
<dbReference type="EMBL" id="KQ257450">
    <property type="protein sequence ID" value="KND04370.1"/>
    <property type="molecule type" value="Genomic_DNA"/>
</dbReference>
<dbReference type="VEuPathDB" id="FungiDB:SPPG_00099"/>
<accession>A0A0L0HTY6</accession>
<organism evidence="2 3">
    <name type="scientific">Spizellomyces punctatus (strain DAOM BR117)</name>
    <dbReference type="NCBI Taxonomy" id="645134"/>
    <lineage>
        <taxon>Eukaryota</taxon>
        <taxon>Fungi</taxon>
        <taxon>Fungi incertae sedis</taxon>
        <taxon>Chytridiomycota</taxon>
        <taxon>Chytridiomycota incertae sedis</taxon>
        <taxon>Chytridiomycetes</taxon>
        <taxon>Spizellomycetales</taxon>
        <taxon>Spizellomycetaceae</taxon>
        <taxon>Spizellomyces</taxon>
    </lineage>
</organism>
<dbReference type="AlphaFoldDB" id="A0A0L0HTY6"/>
<sequence length="350" mass="39027">MASRRHRLPTLLKTIIPLGVLLTSIALLLLSRPVQARMLHPFPSTTFSTSEPNCTGTSLYSRLPRKFEPSDLVWDPSKQLLYVVSDNGRVAALDNVGTDSEDAAQVWKLGKQFDLEGCTLVPGRADTIYLGVEYPAAVLEYNLNSSSIVREWPLQSYFDQHPVPADPDSDPSQVDTNSGLESLVFVPSSASDWGGYFYVGRQEDARVFVFELPVSEQALMIQSELRFRGWIQPPGPGYDLSAMTLWRNHLWLLYDKAYQLLALKSVSILPKEGAEMQIEAATLQAVSQMSFDIRGQEGLAFVEEANGTKWVFIGVDPPKRKGAKDLLRYDLDTFFECFADNGLKSIPTNV</sequence>
<protein>
    <recommendedName>
        <fullName evidence="1">Phytase-like domain-containing protein</fullName>
    </recommendedName>
</protein>
<dbReference type="Pfam" id="PF13449">
    <property type="entry name" value="Phytase-like"/>
    <property type="match status" value="1"/>
</dbReference>
<dbReference type="eggNOG" id="ENOG502SGTK">
    <property type="taxonomic scope" value="Eukaryota"/>
</dbReference>
<proteinExistence type="predicted"/>
<dbReference type="Proteomes" id="UP000053201">
    <property type="component" value="Unassembled WGS sequence"/>
</dbReference>
<evidence type="ECO:0000313" key="2">
    <source>
        <dbReference type="EMBL" id="KND04370.1"/>
    </source>
</evidence>
<dbReference type="InterPro" id="IPR027372">
    <property type="entry name" value="Phytase-like_dom"/>
</dbReference>
<dbReference type="InParanoid" id="A0A0L0HTY6"/>
<gene>
    <name evidence="2" type="ORF">SPPG_00099</name>
</gene>